<dbReference type="Pfam" id="PF00590">
    <property type="entry name" value="TP_methylase"/>
    <property type="match status" value="1"/>
</dbReference>
<evidence type="ECO:0000256" key="1">
    <source>
        <dbReference type="ARBA" id="ARBA00005879"/>
    </source>
</evidence>
<dbReference type="InterPro" id="IPR035996">
    <property type="entry name" value="4pyrrol_Methylase_sf"/>
</dbReference>
<dbReference type="PANTHER" id="PTHR45790:SF3">
    <property type="entry name" value="S-ADENOSYL-L-METHIONINE-DEPENDENT UROPORPHYRINOGEN III METHYLTRANSFERASE, CHLOROPLASTIC"/>
    <property type="match status" value="1"/>
</dbReference>
<reference evidence="10 11" key="1">
    <citation type="submission" date="2019-10" db="EMBL/GenBank/DDBJ databases">
        <title>Extracellular Electron Transfer in a Candidatus Methanoperedens spp. Enrichment Culture.</title>
        <authorList>
            <person name="Berger S."/>
            <person name="Rangel Shaw D."/>
            <person name="Berben T."/>
            <person name="In 'T Zandt M."/>
            <person name="Frank J."/>
            <person name="Reimann J."/>
            <person name="Jetten M.S.M."/>
            <person name="Welte C.U."/>
        </authorList>
    </citation>
    <scope>NUCLEOTIDE SEQUENCE [LARGE SCALE GENOMIC DNA]</scope>
    <source>
        <strain evidence="10">SB12</strain>
    </source>
</reference>
<proteinExistence type="inferred from homology"/>
<evidence type="ECO:0000259" key="9">
    <source>
        <dbReference type="Pfam" id="PF00590"/>
    </source>
</evidence>
<evidence type="ECO:0000313" key="11">
    <source>
        <dbReference type="Proteomes" id="UP000460298"/>
    </source>
</evidence>
<gene>
    <name evidence="10" type="primary">cobA</name>
    <name evidence="10" type="ORF">F9K24_14680</name>
</gene>
<evidence type="ECO:0000256" key="3">
    <source>
        <dbReference type="ARBA" id="ARBA00022603"/>
    </source>
</evidence>
<feature type="domain" description="Tetrapyrrole methylase" evidence="9">
    <location>
        <begin position="9"/>
        <end position="218"/>
    </location>
</feature>
<feature type="compositionally biased region" description="Basic and acidic residues" evidence="8">
    <location>
        <begin position="251"/>
        <end position="264"/>
    </location>
</feature>
<dbReference type="NCBIfam" id="NF004790">
    <property type="entry name" value="PRK06136.1"/>
    <property type="match status" value="1"/>
</dbReference>
<dbReference type="Gene3D" id="3.40.1010.10">
    <property type="entry name" value="Cobalt-precorrin-4 Transmethylase, Domain 1"/>
    <property type="match status" value="1"/>
</dbReference>
<dbReference type="InterPro" id="IPR014777">
    <property type="entry name" value="4pyrrole_Mease_sub1"/>
</dbReference>
<evidence type="ECO:0000256" key="5">
    <source>
        <dbReference type="ARBA" id="ARBA00022691"/>
    </source>
</evidence>
<evidence type="ECO:0000256" key="4">
    <source>
        <dbReference type="ARBA" id="ARBA00022679"/>
    </source>
</evidence>
<accession>A0A833H044</accession>
<dbReference type="GO" id="GO:0019354">
    <property type="term" value="P:siroheme biosynthetic process"/>
    <property type="evidence" value="ECO:0007669"/>
    <property type="project" value="InterPro"/>
</dbReference>
<dbReference type="Gene3D" id="3.30.950.10">
    <property type="entry name" value="Methyltransferase, Cobalt-precorrin-4 Transmethylase, Domain 2"/>
    <property type="match status" value="1"/>
</dbReference>
<evidence type="ECO:0000256" key="7">
    <source>
        <dbReference type="ARBA" id="ARBA00025705"/>
    </source>
</evidence>
<dbReference type="InterPro" id="IPR014776">
    <property type="entry name" value="4pyrrole_Mease_sub2"/>
</dbReference>
<dbReference type="InterPro" id="IPR006366">
    <property type="entry name" value="CobA/CysG_C"/>
</dbReference>
<dbReference type="PROSITE" id="PS00839">
    <property type="entry name" value="SUMT_1"/>
    <property type="match status" value="1"/>
</dbReference>
<dbReference type="NCBIfam" id="TIGR01469">
    <property type="entry name" value="cobA_cysG_Cterm"/>
    <property type="match status" value="1"/>
</dbReference>
<dbReference type="GO" id="GO:0032259">
    <property type="term" value="P:methylation"/>
    <property type="evidence" value="ECO:0007669"/>
    <property type="project" value="UniProtKB-KW"/>
</dbReference>
<dbReference type="Proteomes" id="UP000460298">
    <property type="component" value="Unassembled WGS sequence"/>
</dbReference>
<evidence type="ECO:0000313" key="10">
    <source>
        <dbReference type="EMBL" id="KAB2931193.1"/>
    </source>
</evidence>
<evidence type="ECO:0000256" key="2">
    <source>
        <dbReference type="ARBA" id="ARBA00012162"/>
    </source>
</evidence>
<dbReference type="PANTHER" id="PTHR45790">
    <property type="entry name" value="SIROHEME SYNTHASE-RELATED"/>
    <property type="match status" value="1"/>
</dbReference>
<name>A0A833H044_9LEPT</name>
<dbReference type="EC" id="2.1.1.107" evidence="2"/>
<dbReference type="AlphaFoldDB" id="A0A833H044"/>
<feature type="region of interest" description="Disordered" evidence="8">
    <location>
        <begin position="251"/>
        <end position="276"/>
    </location>
</feature>
<protein>
    <recommendedName>
        <fullName evidence="2">uroporphyrinogen-III C-methyltransferase</fullName>
        <ecNumber evidence="2">2.1.1.107</ecNumber>
    </recommendedName>
</protein>
<keyword evidence="4 10" id="KW-0808">Transferase</keyword>
<dbReference type="GO" id="GO:0004851">
    <property type="term" value="F:uroporphyrin-III C-methyltransferase activity"/>
    <property type="evidence" value="ECO:0007669"/>
    <property type="project" value="UniProtKB-EC"/>
</dbReference>
<dbReference type="InterPro" id="IPR050161">
    <property type="entry name" value="Siro_Cobalamin_biosynth"/>
</dbReference>
<dbReference type="InterPro" id="IPR003043">
    <property type="entry name" value="Uropor_MeTrfase_CS"/>
</dbReference>
<comment type="caution">
    <text evidence="10">The sequence shown here is derived from an EMBL/GenBank/DDBJ whole genome shotgun (WGS) entry which is preliminary data.</text>
</comment>
<evidence type="ECO:0000256" key="6">
    <source>
        <dbReference type="ARBA" id="ARBA00023244"/>
    </source>
</evidence>
<dbReference type="InterPro" id="IPR000878">
    <property type="entry name" value="4pyrrol_Mease"/>
</dbReference>
<dbReference type="CDD" id="cd11642">
    <property type="entry name" value="SUMT"/>
    <property type="match status" value="1"/>
</dbReference>
<dbReference type="SUPFAM" id="SSF53790">
    <property type="entry name" value="Tetrapyrrole methylase"/>
    <property type="match status" value="1"/>
</dbReference>
<organism evidence="10 11">
    <name type="scientific">Leptonema illini</name>
    <dbReference type="NCBI Taxonomy" id="183"/>
    <lineage>
        <taxon>Bacteria</taxon>
        <taxon>Pseudomonadati</taxon>
        <taxon>Spirochaetota</taxon>
        <taxon>Spirochaetia</taxon>
        <taxon>Leptospirales</taxon>
        <taxon>Leptospiraceae</taxon>
        <taxon>Leptonema</taxon>
    </lineage>
</organism>
<keyword evidence="3 10" id="KW-0489">Methyltransferase</keyword>
<dbReference type="FunFam" id="3.40.1010.10:FF:000001">
    <property type="entry name" value="Siroheme synthase"/>
    <property type="match status" value="1"/>
</dbReference>
<evidence type="ECO:0000256" key="8">
    <source>
        <dbReference type="SAM" id="MobiDB-lite"/>
    </source>
</evidence>
<keyword evidence="5" id="KW-0949">S-adenosyl-L-methionine</keyword>
<dbReference type="EMBL" id="WBUI01000015">
    <property type="protein sequence ID" value="KAB2931193.1"/>
    <property type="molecule type" value="Genomic_DNA"/>
</dbReference>
<sequence length="276" mass="29878">MRRVRTMPKVYIVGAGPGDPELLTLKAVRVLEAADAVLYDDLVSPAVLGFAVRAERIHVGKRGFSHSESQENIHTLLKHTASIYETVVRLKGGDPAILSRVGEEIRFLRSEEIPFEVIPGITAASAMSASMQLPLTCRGISRSILYLTGHSKDGVHLEPLKTISLREQTVIIYMGLNALPDIVQTLINAGNPPSTPIAVIEQISLPGERRLQADLASIEELCSMEGAASPALLVIGDVLREFPAERIADRRQSIESKTDSERHAAGLLSQKAASHA</sequence>
<keyword evidence="6" id="KW-0627">Porphyrin biosynthesis</keyword>
<comment type="pathway">
    <text evidence="7">Porphyrin-containing compound metabolism; siroheme biosynthesis; precorrin-2 from uroporphyrinogen III: step 1/1.</text>
</comment>
<comment type="similarity">
    <text evidence="1">Belongs to the precorrin methyltransferase family.</text>
</comment>